<keyword evidence="2" id="KW-0328">Glycosyltransferase</keyword>
<comment type="similarity">
    <text evidence="1">Belongs to the glycosyltransferase 2 family.</text>
</comment>
<gene>
    <name evidence="5" type="ORF">FHG64_14915</name>
</gene>
<dbReference type="Pfam" id="PF00535">
    <property type="entry name" value="Glycos_transf_2"/>
    <property type="match status" value="1"/>
</dbReference>
<reference evidence="5 6" key="1">
    <citation type="submission" date="2019-06" db="EMBL/GenBank/DDBJ databases">
        <title>Complete genome sequence of Antarcticibacterium flavum KCTC 52984T from an Antarctic marine sediment.</title>
        <authorList>
            <person name="Lee Y.M."/>
            <person name="Shin S.C."/>
        </authorList>
    </citation>
    <scope>NUCLEOTIDE SEQUENCE [LARGE SCALE GENOMIC DNA]</scope>
    <source>
        <strain evidence="5 6">KCTC 52984</strain>
    </source>
</reference>
<dbReference type="PANTHER" id="PTHR43179">
    <property type="entry name" value="RHAMNOSYLTRANSFERASE WBBL"/>
    <property type="match status" value="1"/>
</dbReference>
<dbReference type="EMBL" id="CP040812">
    <property type="protein sequence ID" value="QCY70586.1"/>
    <property type="molecule type" value="Genomic_DNA"/>
</dbReference>
<dbReference type="AlphaFoldDB" id="A0A5B7X567"/>
<dbReference type="OrthoDB" id="1326385at2"/>
<protein>
    <submittedName>
        <fullName evidence="5">Glycosyltransferase family 2 protein</fullName>
    </submittedName>
</protein>
<dbReference type="Gene3D" id="3.90.550.10">
    <property type="entry name" value="Spore Coat Polysaccharide Biosynthesis Protein SpsA, Chain A"/>
    <property type="match status" value="1"/>
</dbReference>
<organism evidence="5 6">
    <name type="scientific">Antarcticibacterium flavum</name>
    <dbReference type="NCBI Taxonomy" id="2058175"/>
    <lineage>
        <taxon>Bacteria</taxon>
        <taxon>Pseudomonadati</taxon>
        <taxon>Bacteroidota</taxon>
        <taxon>Flavobacteriia</taxon>
        <taxon>Flavobacteriales</taxon>
        <taxon>Flavobacteriaceae</taxon>
        <taxon>Antarcticibacterium</taxon>
    </lineage>
</organism>
<dbReference type="SUPFAM" id="SSF53448">
    <property type="entry name" value="Nucleotide-diphospho-sugar transferases"/>
    <property type="match status" value="1"/>
</dbReference>
<keyword evidence="6" id="KW-1185">Reference proteome</keyword>
<dbReference type="InterPro" id="IPR001173">
    <property type="entry name" value="Glyco_trans_2-like"/>
</dbReference>
<feature type="domain" description="Glycosyltransferase 2-like" evidence="4">
    <location>
        <begin position="244"/>
        <end position="365"/>
    </location>
</feature>
<dbReference type="InterPro" id="IPR029044">
    <property type="entry name" value="Nucleotide-diphossugar_trans"/>
</dbReference>
<dbReference type="GO" id="GO:0016757">
    <property type="term" value="F:glycosyltransferase activity"/>
    <property type="evidence" value="ECO:0007669"/>
    <property type="project" value="UniProtKB-KW"/>
</dbReference>
<dbReference type="PANTHER" id="PTHR43179:SF12">
    <property type="entry name" value="GALACTOFURANOSYLTRANSFERASE GLFT2"/>
    <property type="match status" value="1"/>
</dbReference>
<evidence type="ECO:0000313" key="5">
    <source>
        <dbReference type="EMBL" id="QCY70586.1"/>
    </source>
</evidence>
<sequence>MILIIHHKAEKLLSIRYEDKTIQMSEVDLCSGFWEMAEKYPNEIIAWCEEDFENDIKSIAWKDVFHHDLIMASYAIKSAYIPDTIGYIDQLPFVNFNREVPYPTWRMSTDIGGIKGRVLLEFQKFFAHIKDFGLLLTSIAKLGQQNGLFCYSSPHLIKDKEIALLEPIFNTASKKELFAFVYAHYKMIRLWLLFLCFMRYEKSFPLQAFLYVLFQRKYFKKNVDLSGISMNSRKLGLNHDNIDVIIPTLGRKSYLLQVLEDFKKQTQVPQKVIVVEQNPELDSQTELPELKTKTWPFEIVHLFTHQTGACNARNLALKEVTADWVFFADDDIRLSSELLKQSILELNRLETDCLNINCKQKDEERVFHKIKQWGSFGAGTCIVNKSFCTKLNFDDVFEYGFGEDQDYGMQLRNIGCDIIYHPHLEILHLKAPRGGFRTVVATPWEKDKPKPSPTLMVLAKKYYSLPQIRGYKTELFLRYYWKQEIINPIKYFKMMSQRWKISEEWAEKLMADKESKSLKTELSNEF</sequence>
<accession>A0A5B7X567</accession>
<evidence type="ECO:0000259" key="4">
    <source>
        <dbReference type="Pfam" id="PF00535"/>
    </source>
</evidence>
<dbReference type="CDD" id="cd00761">
    <property type="entry name" value="Glyco_tranf_GTA_type"/>
    <property type="match status" value="1"/>
</dbReference>
<keyword evidence="3 5" id="KW-0808">Transferase</keyword>
<evidence type="ECO:0000313" key="6">
    <source>
        <dbReference type="Proteomes" id="UP000309016"/>
    </source>
</evidence>
<evidence type="ECO:0000256" key="1">
    <source>
        <dbReference type="ARBA" id="ARBA00006739"/>
    </source>
</evidence>
<evidence type="ECO:0000256" key="3">
    <source>
        <dbReference type="ARBA" id="ARBA00022679"/>
    </source>
</evidence>
<dbReference type="KEGG" id="afla:FHG64_14915"/>
<name>A0A5B7X567_9FLAO</name>
<proteinExistence type="inferred from homology"/>
<evidence type="ECO:0000256" key="2">
    <source>
        <dbReference type="ARBA" id="ARBA00022676"/>
    </source>
</evidence>
<dbReference type="Proteomes" id="UP000309016">
    <property type="component" value="Chromosome"/>
</dbReference>